<dbReference type="KEGG" id="syc:syc0823_d"/>
<keyword evidence="5" id="KW-0456">Lyase</keyword>
<reference evidence="7 8" key="1">
    <citation type="journal article" date="2007" name="Photosyn. Res.">
        <title>Complete nucleotide sequence of the freshwater unicellular cyanobacterium Synechococcus elongatus PCC 6301 chromosome: gene content and organization.</title>
        <authorList>
            <person name="Sugita C."/>
            <person name="Ogata K."/>
            <person name="Shikata M."/>
            <person name="Jikuya H."/>
            <person name="Takano J."/>
            <person name="Furumichi M."/>
            <person name="Kanehisa M."/>
            <person name="Omata T."/>
            <person name="Sugiura M."/>
            <person name="Sugita M."/>
        </authorList>
    </citation>
    <scope>NUCLEOTIDE SEQUENCE [LARGE SCALE GENOMIC DNA]</scope>
    <source>
        <strain evidence="8">ATCC 27144 / PCC 6301 / SAUG 1402/1</strain>
    </source>
</reference>
<comment type="similarity">
    <text evidence="2">Belongs to the Orn/Lys/Arg decarboxylase class-I family.</text>
</comment>
<dbReference type="InterPro" id="IPR015424">
    <property type="entry name" value="PyrdxlP-dep_Trfase"/>
</dbReference>
<evidence type="ECO:0000256" key="3">
    <source>
        <dbReference type="ARBA" id="ARBA00022793"/>
    </source>
</evidence>
<proteinExistence type="inferred from homology"/>
<dbReference type="SUPFAM" id="SSF53383">
    <property type="entry name" value="PLP-dependent transferases"/>
    <property type="match status" value="1"/>
</dbReference>
<accession>A0A0H3K1D1</accession>
<gene>
    <name evidence="7" type="primary">ldcC</name>
    <name evidence="7" type="ordered locus">syc0823_d</name>
</gene>
<dbReference type="AlphaFoldDB" id="A0A0H3K1D1"/>
<dbReference type="SUPFAM" id="SSF55904">
    <property type="entry name" value="Ornithine decarboxylase C-terminal domain"/>
    <property type="match status" value="1"/>
</dbReference>
<dbReference type="eggNOG" id="COG1982">
    <property type="taxonomic scope" value="Bacteria"/>
</dbReference>
<keyword evidence="4" id="KW-0663">Pyridoxal phosphate</keyword>
<dbReference type="RefSeq" id="WP_011243135.1">
    <property type="nucleotide sequence ID" value="NC_006576.1"/>
</dbReference>
<dbReference type="PANTHER" id="PTHR43277">
    <property type="entry name" value="ARGININE DECARBOXYLASE"/>
    <property type="match status" value="1"/>
</dbReference>
<keyword evidence="3" id="KW-0210">Decarboxylase</keyword>
<dbReference type="InterPro" id="IPR052357">
    <property type="entry name" value="Orn_Lys_Arg_decarboxylase-I"/>
</dbReference>
<dbReference type="InterPro" id="IPR000310">
    <property type="entry name" value="Orn/Lys/Arg_deCO2ase_major_dom"/>
</dbReference>
<dbReference type="PANTHER" id="PTHR43277:SF4">
    <property type="entry name" value="ARGININE DECARBOXYLASE"/>
    <property type="match status" value="1"/>
</dbReference>
<evidence type="ECO:0000313" key="7">
    <source>
        <dbReference type="EMBL" id="BAD79013.1"/>
    </source>
</evidence>
<feature type="domain" description="Orn/Lys/Arg decarboxylases family 1 pyridoxal-P attachment site" evidence="6">
    <location>
        <begin position="218"/>
        <end position="232"/>
    </location>
</feature>
<evidence type="ECO:0000313" key="8">
    <source>
        <dbReference type="Proteomes" id="UP000001175"/>
    </source>
</evidence>
<dbReference type="Gene3D" id="3.90.100.10">
    <property type="entry name" value="Orn/Lys/Arg decarboxylase, C-terminal domain"/>
    <property type="match status" value="1"/>
</dbReference>
<dbReference type="InterPro" id="IPR015421">
    <property type="entry name" value="PyrdxlP-dep_Trfase_major"/>
</dbReference>
<dbReference type="Pfam" id="PF01276">
    <property type="entry name" value="OKR_DC_1"/>
    <property type="match status" value="1"/>
</dbReference>
<evidence type="ECO:0000256" key="2">
    <source>
        <dbReference type="ARBA" id="ARBA00010671"/>
    </source>
</evidence>
<dbReference type="Proteomes" id="UP000001175">
    <property type="component" value="Chromosome"/>
</dbReference>
<name>A0A0H3K1D1_SYNP6</name>
<evidence type="ECO:0000256" key="5">
    <source>
        <dbReference type="ARBA" id="ARBA00023239"/>
    </source>
</evidence>
<organism evidence="7 8">
    <name type="scientific">Synechococcus sp. (strain ATCC 27144 / PCC 6301 / SAUG 1402/1)</name>
    <name type="common">Anacystis nidulans</name>
    <dbReference type="NCBI Taxonomy" id="269084"/>
    <lineage>
        <taxon>Bacteria</taxon>
        <taxon>Bacillati</taxon>
        <taxon>Cyanobacteriota</taxon>
        <taxon>Cyanophyceae</taxon>
        <taxon>Synechococcales</taxon>
        <taxon>Synechococcaceae</taxon>
        <taxon>Synechococcus</taxon>
    </lineage>
</organism>
<protein>
    <submittedName>
        <fullName evidence="7">Lysine decarboxylase</fullName>
    </submittedName>
</protein>
<dbReference type="EMBL" id="AP008231">
    <property type="protein sequence ID" value="BAD79013.1"/>
    <property type="molecule type" value="Genomic_DNA"/>
</dbReference>
<dbReference type="PROSITE" id="PS00703">
    <property type="entry name" value="OKR_DC_1"/>
    <property type="match status" value="1"/>
</dbReference>
<sequence length="489" mass="52795">MAKPLFDQLLASAQQARAPFHTPGHKLGRAIATHLQQAWGSAIFQSDLPELPELDNLYAASGVLAESQAQAAEVFGADRSWFLVNGSTGGLLAAILTICSPGDRLLLPRNAHRSLLSGCILSGAMPVWITPPEAADFDLVGVPTPEQVATALAQDPQIKAVVLVSPTYEGVCADVAAIAAIAHNHNLPLIIDAAHGAHLGFHPDLPRSPLHEGADLVVQSTHKLLGALTQAAMLHCKGDRIDPERLSQSLALVQSSSPSYLLLASLEAATEQMRTSAQDLLQVTIDLARQAHQRLAELPGLQLPALKIGNREGFPQWDRTRLVINFQSCGWSGFCADEYLHEQWQVTAELPSLSNLVFHLSLGNRIEDIDRLVTACDRLLSQEHQEELPPRLPVWLEPETILSPRQAWFSRHQTVSAEQAIGAIAAECVWPYPPGIPVLVAGERISKSAVDYLRQVQTTGGILSGCADPELTTLRIVQDSDTIHASCLS</sequence>
<evidence type="ECO:0000259" key="6">
    <source>
        <dbReference type="PROSITE" id="PS00703"/>
    </source>
</evidence>
<evidence type="ECO:0000256" key="4">
    <source>
        <dbReference type="ARBA" id="ARBA00022898"/>
    </source>
</evidence>
<dbReference type="InterPro" id="IPR008286">
    <property type="entry name" value="Prn/Lys/Arg_de-COase_C"/>
</dbReference>
<dbReference type="GO" id="GO:0016831">
    <property type="term" value="F:carboxy-lyase activity"/>
    <property type="evidence" value="ECO:0007669"/>
    <property type="project" value="UniProtKB-KW"/>
</dbReference>
<comment type="cofactor">
    <cofactor evidence="1">
        <name>pyridoxal 5'-phosphate</name>
        <dbReference type="ChEBI" id="CHEBI:597326"/>
    </cofactor>
</comment>
<dbReference type="Gene3D" id="3.40.640.10">
    <property type="entry name" value="Type I PLP-dependent aspartate aminotransferase-like (Major domain)"/>
    <property type="match status" value="1"/>
</dbReference>
<dbReference type="InterPro" id="IPR036633">
    <property type="entry name" value="Prn/Lys/Arg_de-COase_C_sf"/>
</dbReference>
<evidence type="ECO:0000256" key="1">
    <source>
        <dbReference type="ARBA" id="ARBA00001933"/>
    </source>
</evidence>
<dbReference type="Pfam" id="PF03711">
    <property type="entry name" value="OKR_DC_1_C"/>
    <property type="match status" value="1"/>
</dbReference>